<evidence type="ECO:0008006" key="4">
    <source>
        <dbReference type="Google" id="ProtNLM"/>
    </source>
</evidence>
<sequence length="537" mass="57549">MRYLMQGFMLLMVAMSLMACSDPLEYQITVTKSGEGLVTGGSTIHCGDTCSGTYTQAQWVPFATTLKAHNTSDWDFLGWSSATGDRCGPDPQCTVPLPTRCVEWGPALCSEYEGSSGSAHAVFQPKGTIVSQDWYGLQTMCWVNDTGFLSCWNMANAPSVFDADEVKIGSESAGCVRTGNSFTCWGALADEAPAQLTSVDDFVVTRYFACALGGGEVACWSMDGSLPDLSNPVAIWGDDARVCARDDTGDQCWGVGFDGQTRVPPLNQPSLIDVTGSRSCALDGDGIQCWDRSGLSVSIPLIAQNPRQFGTSAPAFDEPHYCLLDDAGLRCFNAAGGLVELPVALADSSSFELSENGRLCGQDSSGVDCTLLGIASEPVRYEALLNPTAWDYSNDDNGGCTASGNQLQCWRRSGDFWPASEVEGWELSIANPSLMYVDRHSWCVAGTAGLSCQGRSDDKLLIASQPQGLQNITAMDSTDEVRCVIHDGQLSCWGQSEFGVTEVPPLSNPRQVQVGYYHACALDDSGVVCWGEKLENQ</sequence>
<protein>
    <recommendedName>
        <fullName evidence="4">Bacterial repeat domain-containing protein</fullName>
    </recommendedName>
</protein>
<name>A0A2K9LMM6_9GAMM</name>
<reference evidence="3" key="1">
    <citation type="submission" date="2017-08" db="EMBL/GenBank/DDBJ databases">
        <title>Direct submision.</title>
        <authorList>
            <person name="Kim S.-J."/>
            <person name="Rhee S.-K."/>
        </authorList>
    </citation>
    <scope>NUCLEOTIDE SEQUENCE [LARGE SCALE GENOMIC DNA]</scope>
    <source>
        <strain evidence="3">GI5</strain>
    </source>
</reference>
<dbReference type="SUPFAM" id="SSF50985">
    <property type="entry name" value="RCC1/BLIP-II"/>
    <property type="match status" value="2"/>
</dbReference>
<dbReference type="OrthoDB" id="238206at2"/>
<evidence type="ECO:0000313" key="3">
    <source>
        <dbReference type="Proteomes" id="UP000235116"/>
    </source>
</evidence>
<gene>
    <name evidence="2" type="ORF">Kalk_10035</name>
</gene>
<evidence type="ECO:0000256" key="1">
    <source>
        <dbReference type="SAM" id="SignalP"/>
    </source>
</evidence>
<feature type="signal peptide" evidence="1">
    <location>
        <begin position="1"/>
        <end position="19"/>
    </location>
</feature>
<dbReference type="RefSeq" id="WP_101894119.1">
    <property type="nucleotide sequence ID" value="NZ_CP022684.1"/>
</dbReference>
<dbReference type="EMBL" id="CP022684">
    <property type="protein sequence ID" value="AUM12735.1"/>
    <property type="molecule type" value="Genomic_DNA"/>
</dbReference>
<keyword evidence="3" id="KW-1185">Reference proteome</keyword>
<evidence type="ECO:0000313" key="2">
    <source>
        <dbReference type="EMBL" id="AUM12735.1"/>
    </source>
</evidence>
<accession>A0A2K9LMM6</accession>
<dbReference type="Proteomes" id="UP000235116">
    <property type="component" value="Chromosome"/>
</dbReference>
<organism evidence="2 3">
    <name type="scientific">Ketobacter alkanivorans</name>
    <dbReference type="NCBI Taxonomy" id="1917421"/>
    <lineage>
        <taxon>Bacteria</taxon>
        <taxon>Pseudomonadati</taxon>
        <taxon>Pseudomonadota</taxon>
        <taxon>Gammaproteobacteria</taxon>
        <taxon>Pseudomonadales</taxon>
        <taxon>Ketobacteraceae</taxon>
        <taxon>Ketobacter</taxon>
    </lineage>
</organism>
<proteinExistence type="predicted"/>
<dbReference type="Pfam" id="PF13540">
    <property type="entry name" value="RCC1_2"/>
    <property type="match status" value="1"/>
</dbReference>
<dbReference type="Gene3D" id="2.130.10.30">
    <property type="entry name" value="Regulator of chromosome condensation 1/beta-lactamase-inhibitor protein II"/>
    <property type="match status" value="2"/>
</dbReference>
<dbReference type="PROSITE" id="PS51257">
    <property type="entry name" value="PROKAR_LIPOPROTEIN"/>
    <property type="match status" value="1"/>
</dbReference>
<keyword evidence="1" id="KW-0732">Signal</keyword>
<dbReference type="AlphaFoldDB" id="A0A2K9LMM6"/>
<feature type="chain" id="PRO_5014649123" description="Bacterial repeat domain-containing protein" evidence="1">
    <location>
        <begin position="20"/>
        <end position="537"/>
    </location>
</feature>
<dbReference type="InterPro" id="IPR009091">
    <property type="entry name" value="RCC1/BLIP-II"/>
</dbReference>
<dbReference type="KEGG" id="kak:Kalk_10035"/>